<dbReference type="Proteomes" id="UP001595528">
    <property type="component" value="Unassembled WGS sequence"/>
</dbReference>
<dbReference type="RefSeq" id="WP_379902277.1">
    <property type="nucleotide sequence ID" value="NZ_JBHRTR010000028.1"/>
</dbReference>
<proteinExistence type="predicted"/>
<evidence type="ECO:0000256" key="1">
    <source>
        <dbReference type="ARBA" id="ARBA00022801"/>
    </source>
</evidence>
<dbReference type="InterPro" id="IPR000073">
    <property type="entry name" value="AB_hydrolase_1"/>
</dbReference>
<dbReference type="InterPro" id="IPR000639">
    <property type="entry name" value="Epox_hydrolase-like"/>
</dbReference>
<comment type="caution">
    <text evidence="3">The sequence shown here is derived from an EMBL/GenBank/DDBJ whole genome shotgun (WGS) entry which is preliminary data.</text>
</comment>
<dbReference type="InterPro" id="IPR050266">
    <property type="entry name" value="AB_hydrolase_sf"/>
</dbReference>
<dbReference type="EMBL" id="JBHRTR010000028">
    <property type="protein sequence ID" value="MFC3228812.1"/>
    <property type="molecule type" value="Genomic_DNA"/>
</dbReference>
<keyword evidence="4" id="KW-1185">Reference proteome</keyword>
<reference evidence="4" key="1">
    <citation type="journal article" date="2019" name="Int. J. Syst. Evol. Microbiol.">
        <title>The Global Catalogue of Microorganisms (GCM) 10K type strain sequencing project: providing services to taxonomists for standard genome sequencing and annotation.</title>
        <authorList>
            <consortium name="The Broad Institute Genomics Platform"/>
            <consortium name="The Broad Institute Genome Sequencing Center for Infectious Disease"/>
            <person name="Wu L."/>
            <person name="Ma J."/>
        </authorList>
    </citation>
    <scope>NUCLEOTIDE SEQUENCE [LARGE SCALE GENOMIC DNA]</scope>
    <source>
        <strain evidence="4">KCTC 42964</strain>
    </source>
</reference>
<evidence type="ECO:0000313" key="3">
    <source>
        <dbReference type="EMBL" id="MFC3228812.1"/>
    </source>
</evidence>
<gene>
    <name evidence="3" type="ORF">ACFOGJ_16325</name>
</gene>
<dbReference type="SUPFAM" id="SSF53474">
    <property type="entry name" value="alpha/beta-Hydrolases"/>
    <property type="match status" value="1"/>
</dbReference>
<name>A0ABV7L3F6_9PROT</name>
<dbReference type="Gene3D" id="3.40.50.1820">
    <property type="entry name" value="alpha/beta hydrolase"/>
    <property type="match status" value="1"/>
</dbReference>
<evidence type="ECO:0000313" key="4">
    <source>
        <dbReference type="Proteomes" id="UP001595528"/>
    </source>
</evidence>
<dbReference type="Pfam" id="PF00561">
    <property type="entry name" value="Abhydrolase_1"/>
    <property type="match status" value="1"/>
</dbReference>
<protein>
    <submittedName>
        <fullName evidence="3">Alpha/beta fold hydrolase</fullName>
    </submittedName>
</protein>
<dbReference type="PANTHER" id="PTHR43798:SF31">
    <property type="entry name" value="AB HYDROLASE SUPERFAMILY PROTEIN YCLE"/>
    <property type="match status" value="1"/>
</dbReference>
<sequence length="290" mass="31322">MAQSDGARIHYDSFGEGEPVLFMHEFAGDHRSWLDQARWFARGRRAICPAARGYPPSDVPEAAEAYGQRLANADALAVLDALELERAHVVGLSMGAYTALQLAIYHPARVRSVVAAAGGSGAYKPTRDAFIAQTLAMADAIATAGKLPVEEMGTTATRIQLLRKDPLGWAQFCANLSEHPATGAANTLRGVQAARPSLYDLERELAQVDAPVLLLVGDEDEPCLDVNLWLKRIMPTARLQVMPGAGHALNLEEPAAFNAAVATFLDLVETGRWRPRDPIAQPGADMYRGR</sequence>
<evidence type="ECO:0000259" key="2">
    <source>
        <dbReference type="Pfam" id="PF00561"/>
    </source>
</evidence>
<dbReference type="PANTHER" id="PTHR43798">
    <property type="entry name" value="MONOACYLGLYCEROL LIPASE"/>
    <property type="match status" value="1"/>
</dbReference>
<dbReference type="InterPro" id="IPR029058">
    <property type="entry name" value="AB_hydrolase_fold"/>
</dbReference>
<feature type="domain" description="AB hydrolase-1" evidence="2">
    <location>
        <begin position="19"/>
        <end position="254"/>
    </location>
</feature>
<keyword evidence="1 3" id="KW-0378">Hydrolase</keyword>
<dbReference type="PRINTS" id="PR00412">
    <property type="entry name" value="EPOXHYDRLASE"/>
</dbReference>
<accession>A0ABV7L3F6</accession>
<organism evidence="3 4">
    <name type="scientific">Marinibaculum pumilum</name>
    <dbReference type="NCBI Taxonomy" id="1766165"/>
    <lineage>
        <taxon>Bacteria</taxon>
        <taxon>Pseudomonadati</taxon>
        <taxon>Pseudomonadota</taxon>
        <taxon>Alphaproteobacteria</taxon>
        <taxon>Rhodospirillales</taxon>
        <taxon>Rhodospirillaceae</taxon>
        <taxon>Marinibaculum</taxon>
    </lineage>
</organism>
<dbReference type="GO" id="GO:0016787">
    <property type="term" value="F:hydrolase activity"/>
    <property type="evidence" value="ECO:0007669"/>
    <property type="project" value="UniProtKB-KW"/>
</dbReference>